<dbReference type="SUPFAM" id="SSF56436">
    <property type="entry name" value="C-type lectin-like"/>
    <property type="match status" value="1"/>
</dbReference>
<dbReference type="PANTHER" id="PTHR23150:SF35">
    <property type="entry name" value="BLL6746 PROTEIN"/>
    <property type="match status" value="1"/>
</dbReference>
<comment type="caution">
    <text evidence="4">The sequence shown here is derived from an EMBL/GenBank/DDBJ whole genome shotgun (WGS) entry which is preliminary data.</text>
</comment>
<dbReference type="InterPro" id="IPR005532">
    <property type="entry name" value="SUMF_dom"/>
</dbReference>
<sequence length="431" mass="46099">MKTSPAFCLALSVLLGAFAPVGFAQSPGSMLRIGCEGSDAGAEVSINGKFKGECPLDIQVEEGSLQLRLVKAVDATHERIFEQTVRIGDGVVKRVDARLGPAQLTQAGRELVAQAQAAAKLREEARLRDLALAAQQKAAAIAFSLAELKAQGFVPGDGKSFRDCPDCPEMVWVPPGRLPQRPDDNNIIGWLNRVRIDYPFAVGKFEVTFAEWDQCMAEGGCSKGPTGKGPAEGVTPGFIVDTHWGRGRQPVINVNMADAKEYLAWLSKKTGQPYRLLSLAEFTYTARGGRSSKLPWGDEVGRNNANCANCEVSAGGNQAMVVGSFKANDWGLHDMVGNVAEMVADCAVDARALGDAPTDGSPFTQKCLTPAPEYQNIFGNQRYTMGGHWLAAINPGINIDPSWDRASSFLIGLRVARPLTPRASNIGPAAN</sequence>
<gene>
    <name evidence="4" type="ORF">LNV07_03885</name>
</gene>
<dbReference type="Gene3D" id="3.90.1580.10">
    <property type="entry name" value="paralog of FGE (formylglycine-generating enzyme)"/>
    <property type="match status" value="1"/>
</dbReference>
<dbReference type="InterPro" id="IPR051043">
    <property type="entry name" value="Sulfatase_Mod_Factor_Kinase"/>
</dbReference>
<dbReference type="InterPro" id="IPR042095">
    <property type="entry name" value="SUMF_sf"/>
</dbReference>
<dbReference type="PANTHER" id="PTHR23150">
    <property type="entry name" value="SULFATASE MODIFYING FACTOR 1, 2"/>
    <property type="match status" value="1"/>
</dbReference>
<evidence type="ECO:0000259" key="3">
    <source>
        <dbReference type="Pfam" id="PF08308"/>
    </source>
</evidence>
<dbReference type="Proteomes" id="UP001209701">
    <property type="component" value="Unassembled WGS sequence"/>
</dbReference>
<dbReference type="Pfam" id="PF08308">
    <property type="entry name" value="PEGA"/>
    <property type="match status" value="1"/>
</dbReference>
<evidence type="ECO:0000256" key="1">
    <source>
        <dbReference type="SAM" id="SignalP"/>
    </source>
</evidence>
<evidence type="ECO:0000313" key="5">
    <source>
        <dbReference type="Proteomes" id="UP001209701"/>
    </source>
</evidence>
<organism evidence="4 5">
    <name type="scientific">Roseateles oligotrophus</name>
    <dbReference type="NCBI Taxonomy" id="1769250"/>
    <lineage>
        <taxon>Bacteria</taxon>
        <taxon>Pseudomonadati</taxon>
        <taxon>Pseudomonadota</taxon>
        <taxon>Betaproteobacteria</taxon>
        <taxon>Burkholderiales</taxon>
        <taxon>Sphaerotilaceae</taxon>
        <taxon>Roseateles</taxon>
    </lineage>
</organism>
<evidence type="ECO:0000259" key="2">
    <source>
        <dbReference type="Pfam" id="PF03781"/>
    </source>
</evidence>
<reference evidence="4 5" key="1">
    <citation type="submission" date="2021-11" db="EMBL/GenBank/DDBJ databases">
        <authorList>
            <person name="Liang Q."/>
            <person name="Mou H."/>
            <person name="Liu Z."/>
        </authorList>
    </citation>
    <scope>NUCLEOTIDE SEQUENCE [LARGE SCALE GENOMIC DNA]</scope>
    <source>
        <strain evidence="4 5">CHU3</strain>
    </source>
</reference>
<feature type="domain" description="PEGA" evidence="3">
    <location>
        <begin position="40"/>
        <end position="71"/>
    </location>
</feature>
<evidence type="ECO:0000313" key="4">
    <source>
        <dbReference type="EMBL" id="MCV2367234.1"/>
    </source>
</evidence>
<name>A0ABT2YB15_9BURK</name>
<dbReference type="RefSeq" id="WP_263569865.1">
    <property type="nucleotide sequence ID" value="NZ_JAJIRN010000002.1"/>
</dbReference>
<dbReference type="InterPro" id="IPR016187">
    <property type="entry name" value="CTDL_fold"/>
</dbReference>
<feature type="chain" id="PRO_5046703467" evidence="1">
    <location>
        <begin position="25"/>
        <end position="431"/>
    </location>
</feature>
<feature type="domain" description="Sulfatase-modifying factor enzyme-like" evidence="2">
    <location>
        <begin position="167"/>
        <end position="392"/>
    </location>
</feature>
<feature type="signal peptide" evidence="1">
    <location>
        <begin position="1"/>
        <end position="24"/>
    </location>
</feature>
<dbReference type="InterPro" id="IPR013229">
    <property type="entry name" value="PEGA"/>
</dbReference>
<keyword evidence="1" id="KW-0732">Signal</keyword>
<keyword evidence="5" id="KW-1185">Reference proteome</keyword>
<proteinExistence type="predicted"/>
<protein>
    <submittedName>
        <fullName evidence="4">SUMF1/EgtB/PvdO family nonheme iron enzyme</fullName>
    </submittedName>
</protein>
<dbReference type="Pfam" id="PF03781">
    <property type="entry name" value="FGE-sulfatase"/>
    <property type="match status" value="1"/>
</dbReference>
<dbReference type="EMBL" id="JAJIRN010000002">
    <property type="protein sequence ID" value="MCV2367234.1"/>
    <property type="molecule type" value="Genomic_DNA"/>
</dbReference>
<accession>A0ABT2YB15</accession>